<keyword evidence="3" id="KW-1185">Reference proteome</keyword>
<evidence type="ECO:0000313" key="3">
    <source>
        <dbReference type="Proteomes" id="UP001259572"/>
    </source>
</evidence>
<sequence length="324" mass="34950">MGRQDIGRRAKRWEGGGWPELGEHRDGPTIAALHLFSQVAGKIATAALPWRNHGWHLTLHVTPRGLRTEPIHCNGYMFELAFDLIDHRFVFAGGDGATGTVPLRPMSVATFHAETMAMMAAAGQSVAIHPFSNELDPVVALASDDAVRAYDEDSAQRLLAALRHADRVLRLFRSSFIGKASPVHFFWGSFDLAVTRFSGRPAPLHPGGIPALPDTVTREAYSHEVSSAGFWPGGANGGAPIFYAYAYPVPEGFAEAKVEPEAARYDTTLGEFVLDYDVVRTAADPDRILLGFLESSYAAAADLGGWDRASLDCSLGVPGVPRAV</sequence>
<dbReference type="EMBL" id="JAVUPU010000005">
    <property type="protein sequence ID" value="MDT9599526.1"/>
    <property type="molecule type" value="Genomic_DNA"/>
</dbReference>
<protein>
    <submittedName>
        <fullName evidence="2">DUF5996 family protein</fullName>
    </submittedName>
</protein>
<dbReference type="RefSeq" id="WP_315726534.1">
    <property type="nucleotide sequence ID" value="NZ_JAVUPU010000005.1"/>
</dbReference>
<evidence type="ECO:0000256" key="1">
    <source>
        <dbReference type="SAM" id="MobiDB-lite"/>
    </source>
</evidence>
<organism evidence="2 3">
    <name type="scientific">Sphingosinicella rhizophila</name>
    <dbReference type="NCBI Taxonomy" id="3050082"/>
    <lineage>
        <taxon>Bacteria</taxon>
        <taxon>Pseudomonadati</taxon>
        <taxon>Pseudomonadota</taxon>
        <taxon>Alphaproteobacteria</taxon>
        <taxon>Sphingomonadales</taxon>
        <taxon>Sphingosinicellaceae</taxon>
        <taxon>Sphingosinicella</taxon>
    </lineage>
</organism>
<gene>
    <name evidence="2" type="ORF">RQX22_11250</name>
</gene>
<dbReference type="Proteomes" id="UP001259572">
    <property type="component" value="Unassembled WGS sequence"/>
</dbReference>
<proteinExistence type="predicted"/>
<dbReference type="Pfam" id="PF19459">
    <property type="entry name" value="DUF5996"/>
    <property type="match status" value="1"/>
</dbReference>
<dbReference type="InterPro" id="IPR046038">
    <property type="entry name" value="DUF5996"/>
</dbReference>
<reference evidence="2 3" key="1">
    <citation type="submission" date="2023-05" db="EMBL/GenBank/DDBJ databases">
        <authorList>
            <person name="Guo Y."/>
        </authorList>
    </citation>
    <scope>NUCLEOTIDE SEQUENCE [LARGE SCALE GENOMIC DNA]</scope>
    <source>
        <strain evidence="2 3">GR2756</strain>
    </source>
</reference>
<feature type="compositionally biased region" description="Basic and acidic residues" evidence="1">
    <location>
        <begin position="1"/>
        <end position="14"/>
    </location>
</feature>
<evidence type="ECO:0000313" key="2">
    <source>
        <dbReference type="EMBL" id="MDT9599526.1"/>
    </source>
</evidence>
<feature type="region of interest" description="Disordered" evidence="1">
    <location>
        <begin position="1"/>
        <end position="24"/>
    </location>
</feature>
<comment type="caution">
    <text evidence="2">The sequence shown here is derived from an EMBL/GenBank/DDBJ whole genome shotgun (WGS) entry which is preliminary data.</text>
</comment>
<accession>A0ABU3Q7Z6</accession>
<name>A0ABU3Q7Z6_9SPHN</name>